<evidence type="ECO:0000256" key="12">
    <source>
        <dbReference type="SAM" id="MobiDB-lite"/>
    </source>
</evidence>
<feature type="compositionally biased region" description="Pro residues" evidence="12">
    <location>
        <begin position="303"/>
        <end position="312"/>
    </location>
</feature>
<dbReference type="STRING" id="796604.A0A2X0LVG5"/>
<dbReference type="InterPro" id="IPR007282">
    <property type="entry name" value="NOT2/3/5_C"/>
</dbReference>
<dbReference type="PANTHER" id="PTHR23326">
    <property type="entry name" value="CCR4 NOT-RELATED"/>
    <property type="match status" value="1"/>
</dbReference>
<evidence type="ECO:0000256" key="8">
    <source>
        <dbReference type="ARBA" id="ARBA00023163"/>
    </source>
</evidence>
<evidence type="ECO:0000259" key="13">
    <source>
        <dbReference type="Pfam" id="PF04065"/>
    </source>
</evidence>
<dbReference type="GO" id="GO:0005634">
    <property type="term" value="C:nucleus"/>
    <property type="evidence" value="ECO:0007669"/>
    <property type="project" value="UniProtKB-SubCell"/>
</dbReference>
<dbReference type="Pfam" id="PF04153">
    <property type="entry name" value="NOT2_3_5_C"/>
    <property type="match status" value="1"/>
</dbReference>
<feature type="compositionally biased region" description="Low complexity" evidence="12">
    <location>
        <begin position="384"/>
        <end position="436"/>
    </location>
</feature>
<dbReference type="Gene3D" id="2.30.30.1020">
    <property type="entry name" value="CCR4-NOT complex subunit 2/3/5, C-terminal domain"/>
    <property type="match status" value="1"/>
</dbReference>
<dbReference type="GO" id="GO:0000289">
    <property type="term" value="P:nuclear-transcribed mRNA poly(A) tail shortening"/>
    <property type="evidence" value="ECO:0007669"/>
    <property type="project" value="UniProtKB-ARBA"/>
</dbReference>
<dbReference type="InterPro" id="IPR040168">
    <property type="entry name" value="Not2/3/5"/>
</dbReference>
<evidence type="ECO:0000256" key="11">
    <source>
        <dbReference type="SAM" id="Coils"/>
    </source>
</evidence>
<organism evidence="15 16">
    <name type="scientific">Microbotryum silenes-dioicae</name>
    <dbReference type="NCBI Taxonomy" id="796604"/>
    <lineage>
        <taxon>Eukaryota</taxon>
        <taxon>Fungi</taxon>
        <taxon>Dikarya</taxon>
        <taxon>Basidiomycota</taxon>
        <taxon>Pucciniomycotina</taxon>
        <taxon>Microbotryomycetes</taxon>
        <taxon>Microbotryales</taxon>
        <taxon>Microbotryaceae</taxon>
        <taxon>Microbotryum</taxon>
    </lineage>
</organism>
<keyword evidence="4 10" id="KW-0963">Cytoplasm</keyword>
<dbReference type="Pfam" id="PF04065">
    <property type="entry name" value="Not3"/>
    <property type="match status" value="1"/>
</dbReference>
<feature type="compositionally biased region" description="Polar residues" evidence="12">
    <location>
        <begin position="454"/>
        <end position="472"/>
    </location>
</feature>
<feature type="compositionally biased region" description="Low complexity" evidence="12">
    <location>
        <begin position="488"/>
        <end position="506"/>
    </location>
</feature>
<feature type="compositionally biased region" description="Low complexity" evidence="12">
    <location>
        <begin position="513"/>
        <end position="538"/>
    </location>
</feature>
<protein>
    <recommendedName>
        <fullName evidence="10">General negative regulator of transcription subunit</fullName>
    </recommendedName>
</protein>
<feature type="domain" description="NOT2/NOT3/NOT5 C-terminal" evidence="14">
    <location>
        <begin position="615"/>
        <end position="740"/>
    </location>
</feature>
<reference evidence="15 16" key="1">
    <citation type="submission" date="2016-11" db="EMBL/GenBank/DDBJ databases">
        <authorList>
            <person name="Jaros S."/>
            <person name="Januszkiewicz K."/>
            <person name="Wedrychowicz H."/>
        </authorList>
    </citation>
    <scope>NUCLEOTIDE SEQUENCE [LARGE SCALE GENOMIC DNA]</scope>
</reference>
<dbReference type="InterPro" id="IPR038635">
    <property type="entry name" value="CCR4-NOT_su2/3/5_C_sf"/>
</dbReference>
<evidence type="ECO:0000256" key="6">
    <source>
        <dbReference type="ARBA" id="ARBA00022553"/>
    </source>
</evidence>
<dbReference type="FunFam" id="2.30.30.1020:FF:000006">
    <property type="entry name" value="CCR4-NOT transcription complex, subunit 3"/>
    <property type="match status" value="1"/>
</dbReference>
<dbReference type="GO" id="GO:0030015">
    <property type="term" value="C:CCR4-NOT core complex"/>
    <property type="evidence" value="ECO:0007669"/>
    <property type="project" value="UniProtKB-UniRule"/>
</dbReference>
<accession>A0A2X0LVG5</accession>
<dbReference type="GO" id="GO:0000932">
    <property type="term" value="C:P-body"/>
    <property type="evidence" value="ECO:0007669"/>
    <property type="project" value="UniProtKB-UniRule"/>
</dbReference>
<dbReference type="EMBL" id="FQNC01000018">
    <property type="protein sequence ID" value="SGY21029.1"/>
    <property type="molecule type" value="Genomic_DNA"/>
</dbReference>
<dbReference type="PIRSF" id="PIRSF005290">
    <property type="entry name" value="NOT_su_3_5"/>
    <property type="match status" value="1"/>
</dbReference>
<keyword evidence="9 10" id="KW-0539">Nucleus</keyword>
<dbReference type="InterPro" id="IPR012270">
    <property type="entry name" value="CCR4-NOT_su3/5"/>
</dbReference>
<evidence type="ECO:0000256" key="9">
    <source>
        <dbReference type="ARBA" id="ARBA00023242"/>
    </source>
</evidence>
<feature type="region of interest" description="Disordered" evidence="12">
    <location>
        <begin position="287"/>
        <end position="579"/>
    </location>
</feature>
<comment type="subcellular location">
    <subcellularLocation>
        <location evidence="2 10">Cytoplasm</location>
    </subcellularLocation>
    <subcellularLocation>
        <location evidence="1 10">Nucleus</location>
    </subcellularLocation>
</comment>
<comment type="similarity">
    <text evidence="3 10">Belongs to the CNOT2/3/5 family.</text>
</comment>
<evidence type="ECO:0000256" key="2">
    <source>
        <dbReference type="ARBA" id="ARBA00004496"/>
    </source>
</evidence>
<dbReference type="Proteomes" id="UP000249464">
    <property type="component" value="Unassembled WGS sequence"/>
</dbReference>
<name>A0A2X0LVG5_9BASI</name>
<evidence type="ECO:0000313" key="15">
    <source>
        <dbReference type="EMBL" id="SGY21029.1"/>
    </source>
</evidence>
<keyword evidence="5 10" id="KW-0678">Repressor</keyword>
<sequence>MAASCSTYLPSVDCTGRATRATTKVLCRATPTAHSPPATSAEDIWTDLFDHHHSTAEIERTLKKVSEGVEIFEGIFDKIQTSTNQTQKEKLEVDLKSQIKKLQRLRDQIKTWMTSNDIKDKQPLIDNRKLIETQMERFKACEKEMKTKAFSKEGLSAAAKLDPKEQLKLELCNWITSMVDELSRQVEASEAEVETLQALKKKKDSDRERLEQLETLNERRQWHVNRLELILRLLENGNLQTDAVNDIKEDIAYFVESNTEEDFDEDEGVYDGLNLEEEEEMFQIGGDDLQSSHDTSSIADEPSPAPAPPPPAKKTVVEEAAKSPAKVSKAATAPAITSPPAPAAATTRKPTLDSNTPRPVVVPPPTRSTSGPVPTPRPVPAALPPIRYAAAAAAANASSTSAATTTVATTAASVPAPTSALAPTPLVTSTPSVTSAPAPPPGLASAAPSPTSGQDASNDSTASSEVSRSTGADASKLASAGPSPMLAPGLSPGNASLSSPAPSSASFNGVNGAPAAPSLAAASASPAPSFSSLPQASANSSTDPSESAAPAPDKGVVSSAASQEASSQPTRSANEPRLPSSLADLVTSFESAKQKSIRRDNDLGAIHKILDAGFSNVPQPLDAEKPKYYVPRQPYATPNYYPQEPLPQFANPALFAKLDVDTLFYIFYYCQGTYLQFLAAAELKKQSWRFHKQYLTWFQRANEPQQITDEYEQGVYLYFDWEGSWCQRRKGDFRFDYRYLDTD</sequence>
<dbReference type="GO" id="GO:0006355">
    <property type="term" value="P:regulation of DNA-templated transcription"/>
    <property type="evidence" value="ECO:0007669"/>
    <property type="project" value="InterPro"/>
</dbReference>
<keyword evidence="8 10" id="KW-0804">Transcription</keyword>
<evidence type="ECO:0000256" key="1">
    <source>
        <dbReference type="ARBA" id="ARBA00004123"/>
    </source>
</evidence>
<evidence type="ECO:0000256" key="4">
    <source>
        <dbReference type="ARBA" id="ARBA00022490"/>
    </source>
</evidence>
<evidence type="ECO:0000259" key="14">
    <source>
        <dbReference type="Pfam" id="PF04153"/>
    </source>
</evidence>
<feature type="domain" description="CCR4-Not complex component Not N-terminal" evidence="13">
    <location>
        <begin position="53"/>
        <end position="276"/>
    </location>
</feature>
<evidence type="ECO:0000256" key="7">
    <source>
        <dbReference type="ARBA" id="ARBA00023015"/>
    </source>
</evidence>
<feature type="compositionally biased region" description="Pro residues" evidence="12">
    <location>
        <begin position="373"/>
        <end position="383"/>
    </location>
</feature>
<evidence type="ECO:0000256" key="3">
    <source>
        <dbReference type="ARBA" id="ARBA00007682"/>
    </source>
</evidence>
<evidence type="ECO:0000313" key="16">
    <source>
        <dbReference type="Proteomes" id="UP000249464"/>
    </source>
</evidence>
<proteinExistence type="inferred from homology"/>
<keyword evidence="16" id="KW-1185">Reference proteome</keyword>
<evidence type="ECO:0000256" key="10">
    <source>
        <dbReference type="PIRNR" id="PIRNR005290"/>
    </source>
</evidence>
<feature type="compositionally biased region" description="Low complexity" evidence="12">
    <location>
        <begin position="443"/>
        <end position="453"/>
    </location>
</feature>
<feature type="coiled-coil region" evidence="11">
    <location>
        <begin position="179"/>
        <end position="216"/>
    </location>
</feature>
<keyword evidence="10" id="KW-0010">Activator</keyword>
<dbReference type="AlphaFoldDB" id="A0A2X0LVG5"/>
<keyword evidence="11" id="KW-0175">Coiled coil</keyword>
<keyword evidence="6" id="KW-0597">Phosphoprotein</keyword>
<feature type="compositionally biased region" description="Low complexity" evidence="12">
    <location>
        <begin position="558"/>
        <end position="568"/>
    </location>
</feature>
<feature type="compositionally biased region" description="Low complexity" evidence="12">
    <location>
        <begin position="322"/>
        <end position="336"/>
    </location>
</feature>
<gene>
    <name evidence="15" type="primary">BQ5605_C016g08185</name>
    <name evidence="15" type="ORF">BQ5605_C016G08185</name>
</gene>
<evidence type="ECO:0000256" key="5">
    <source>
        <dbReference type="ARBA" id="ARBA00022491"/>
    </source>
</evidence>
<keyword evidence="7 10" id="KW-0805">Transcription regulation</keyword>
<dbReference type="InterPro" id="IPR007207">
    <property type="entry name" value="Not_N"/>
</dbReference>
<comment type="function">
    <text evidence="10">Acts as component of the CCR4-NOT core complex, which in the nucleus seems to be a general transcription factor, and in the cytoplasm the major mRNA deadenylase involved in mRNA turnover. The NOT protein subcomplex negatively regulates the basal and activated transcription of many genes. Preferentially affects TC-type TATA element-dependent transcription. Could directly or indirectly inhibit component(s) of the general transcription machinery.</text>
</comment>